<dbReference type="HAMAP" id="MF_00033">
    <property type="entry name" value="MurG"/>
    <property type="match status" value="1"/>
</dbReference>
<reference evidence="13" key="1">
    <citation type="journal article" date="2020" name="mSystems">
        <title>Genome- and Community-Level Interaction Insights into Carbon Utilization and Element Cycling Functions of Hydrothermarchaeota in Hydrothermal Sediment.</title>
        <authorList>
            <person name="Zhou Z."/>
            <person name="Liu Y."/>
            <person name="Xu W."/>
            <person name="Pan J."/>
            <person name="Luo Z.H."/>
            <person name="Li M."/>
        </authorList>
    </citation>
    <scope>NUCLEOTIDE SEQUENCE [LARGE SCALE GENOMIC DNA]</scope>
    <source>
        <strain evidence="13">SpSt-289</strain>
    </source>
</reference>
<feature type="domain" description="Glycosyl transferase family 28 C-terminal" evidence="12">
    <location>
        <begin position="280"/>
        <end position="443"/>
    </location>
</feature>
<keyword evidence="8 10" id="KW-0131">Cell cycle</keyword>
<comment type="caution">
    <text evidence="13">The sequence shown here is derived from an EMBL/GenBank/DDBJ whole genome shotgun (WGS) entry which is preliminary data.</text>
</comment>
<organism evidence="13">
    <name type="scientific">Caldilinea aerophila</name>
    <dbReference type="NCBI Taxonomy" id="133453"/>
    <lineage>
        <taxon>Bacteria</taxon>
        <taxon>Bacillati</taxon>
        <taxon>Chloroflexota</taxon>
        <taxon>Caldilineae</taxon>
        <taxon>Caldilineales</taxon>
        <taxon>Caldilineaceae</taxon>
        <taxon>Caldilinea</taxon>
    </lineage>
</organism>
<feature type="binding site" evidence="10">
    <location>
        <begin position="47"/>
        <end position="49"/>
    </location>
    <ligand>
        <name>UDP-N-acetyl-alpha-D-glucosamine</name>
        <dbReference type="ChEBI" id="CHEBI:57705"/>
    </ligand>
</feature>
<evidence type="ECO:0000256" key="9">
    <source>
        <dbReference type="ARBA" id="ARBA00023316"/>
    </source>
</evidence>
<dbReference type="Pfam" id="PF04101">
    <property type="entry name" value="Glyco_tran_28_C"/>
    <property type="match status" value="1"/>
</dbReference>
<evidence type="ECO:0000259" key="12">
    <source>
        <dbReference type="Pfam" id="PF04101"/>
    </source>
</evidence>
<feature type="binding site" evidence="10">
    <location>
        <position position="387"/>
    </location>
    <ligand>
        <name>UDP-N-acetyl-alpha-D-glucosamine</name>
        <dbReference type="ChEBI" id="CHEBI:57705"/>
    </ligand>
</feature>
<keyword evidence="4 10" id="KW-0808">Transferase</keyword>
<dbReference type="EC" id="2.4.1.227" evidence="10"/>
<dbReference type="GO" id="GO:0005886">
    <property type="term" value="C:plasma membrane"/>
    <property type="evidence" value="ECO:0007669"/>
    <property type="project" value="UniProtKB-SubCell"/>
</dbReference>
<keyword evidence="5 10" id="KW-0133">Cell shape</keyword>
<evidence type="ECO:0000256" key="10">
    <source>
        <dbReference type="HAMAP-Rule" id="MF_00033"/>
    </source>
</evidence>
<keyword evidence="3 10" id="KW-0328">Glycosyltransferase</keyword>
<evidence type="ECO:0000259" key="11">
    <source>
        <dbReference type="Pfam" id="PF03033"/>
    </source>
</evidence>
<evidence type="ECO:0000256" key="6">
    <source>
        <dbReference type="ARBA" id="ARBA00022984"/>
    </source>
</evidence>
<dbReference type="CDD" id="cd03785">
    <property type="entry name" value="GT28_MurG"/>
    <property type="match status" value="1"/>
</dbReference>
<keyword evidence="7 10" id="KW-0472">Membrane</keyword>
<dbReference type="GO" id="GO:0009252">
    <property type="term" value="P:peptidoglycan biosynthetic process"/>
    <property type="evidence" value="ECO:0007669"/>
    <property type="project" value="UniProtKB-UniRule"/>
</dbReference>
<dbReference type="InterPro" id="IPR004276">
    <property type="entry name" value="GlycoTrans_28_N"/>
</dbReference>
<dbReference type="UniPathway" id="UPA00219"/>
<dbReference type="PANTHER" id="PTHR21015:SF22">
    <property type="entry name" value="GLYCOSYLTRANSFERASE"/>
    <property type="match status" value="1"/>
</dbReference>
<dbReference type="Gene3D" id="3.40.50.2000">
    <property type="entry name" value="Glycogen Phosphorylase B"/>
    <property type="match status" value="2"/>
</dbReference>
<evidence type="ECO:0000313" key="13">
    <source>
        <dbReference type="EMBL" id="HDX33129.1"/>
    </source>
</evidence>
<accession>A0A7C1K1A1</accession>
<evidence type="ECO:0000256" key="3">
    <source>
        <dbReference type="ARBA" id="ARBA00022676"/>
    </source>
</evidence>
<keyword evidence="6 10" id="KW-0573">Peptidoglycan synthesis</keyword>
<evidence type="ECO:0000256" key="2">
    <source>
        <dbReference type="ARBA" id="ARBA00022618"/>
    </source>
</evidence>
<comment type="pathway">
    <text evidence="10">Cell wall biogenesis; peptidoglycan biosynthesis.</text>
</comment>
<comment type="caution">
    <text evidence="10">Lacks conserved residue(s) required for the propagation of feature annotation.</text>
</comment>
<feature type="domain" description="Glycosyltransferase family 28 N-terminal" evidence="11">
    <location>
        <begin position="110"/>
        <end position="217"/>
    </location>
</feature>
<proteinExistence type="inferred from homology"/>
<protein>
    <recommendedName>
        <fullName evidence="10">UDP-N-acetylglucosamine--N-acetylmuramyl-(pentapeptide) pyrophosphoryl-undecaprenol N-acetylglucosamine transferase</fullName>
        <ecNumber evidence="10">2.4.1.227</ecNumber>
    </recommendedName>
    <alternativeName>
        <fullName evidence="10">Undecaprenyl-PP-MurNAc-pentapeptide-UDPGlcNAc GlcNAc transferase</fullName>
    </alternativeName>
</protein>
<feature type="binding site" evidence="10">
    <location>
        <position position="286"/>
    </location>
    <ligand>
        <name>UDP-N-acetyl-alpha-D-glucosamine</name>
        <dbReference type="ChEBI" id="CHEBI:57705"/>
    </ligand>
</feature>
<evidence type="ECO:0000256" key="4">
    <source>
        <dbReference type="ARBA" id="ARBA00022679"/>
    </source>
</evidence>
<keyword evidence="1 10" id="KW-1003">Cell membrane</keyword>
<dbReference type="AlphaFoldDB" id="A0A7C1K1A1"/>
<gene>
    <name evidence="10" type="primary">murG</name>
    <name evidence="13" type="ORF">ENQ20_16815</name>
</gene>
<dbReference type="InterPro" id="IPR006009">
    <property type="entry name" value="GlcNAc_MurG"/>
</dbReference>
<evidence type="ECO:0000256" key="8">
    <source>
        <dbReference type="ARBA" id="ARBA00023306"/>
    </source>
</evidence>
<comment type="function">
    <text evidence="10">Cell wall formation. Catalyzes the transfer of a GlcNAc subunit on undecaprenyl-pyrophosphoryl-MurNAc-pentapeptide (lipid intermediate I) to form undecaprenyl-pyrophosphoryl-MurNAc-(pentapeptide)GlcNAc (lipid intermediate II).</text>
</comment>
<dbReference type="InterPro" id="IPR007235">
    <property type="entry name" value="Glyco_trans_28_C"/>
</dbReference>
<dbReference type="GO" id="GO:0008360">
    <property type="term" value="P:regulation of cell shape"/>
    <property type="evidence" value="ECO:0007669"/>
    <property type="project" value="UniProtKB-KW"/>
</dbReference>
<feature type="binding site" evidence="10">
    <location>
        <position position="244"/>
    </location>
    <ligand>
        <name>UDP-N-acetyl-alpha-D-glucosamine</name>
        <dbReference type="ChEBI" id="CHEBI:57705"/>
    </ligand>
</feature>
<comment type="catalytic activity">
    <reaction evidence="10">
        <text>di-trans,octa-cis-undecaprenyl diphospho-N-acetyl-alpha-D-muramoyl-L-alanyl-D-glutamyl-meso-2,6-diaminopimeloyl-D-alanyl-D-alanine + UDP-N-acetyl-alpha-D-glucosamine = di-trans,octa-cis-undecaprenyl diphospho-[N-acetyl-alpha-D-glucosaminyl-(1-&gt;4)]-N-acetyl-alpha-D-muramoyl-L-alanyl-D-glutamyl-meso-2,6-diaminopimeloyl-D-alanyl-D-alanine + UDP + H(+)</text>
        <dbReference type="Rhea" id="RHEA:31227"/>
        <dbReference type="ChEBI" id="CHEBI:15378"/>
        <dbReference type="ChEBI" id="CHEBI:57705"/>
        <dbReference type="ChEBI" id="CHEBI:58223"/>
        <dbReference type="ChEBI" id="CHEBI:61387"/>
        <dbReference type="ChEBI" id="CHEBI:61388"/>
        <dbReference type="EC" id="2.4.1.227"/>
    </reaction>
</comment>
<evidence type="ECO:0000256" key="5">
    <source>
        <dbReference type="ARBA" id="ARBA00022960"/>
    </source>
</evidence>
<dbReference type="GO" id="GO:0050511">
    <property type="term" value="F:undecaprenyldiphospho-muramoylpentapeptide beta-N-acetylglucosaminyltransferase activity"/>
    <property type="evidence" value="ECO:0007669"/>
    <property type="project" value="UniProtKB-UniRule"/>
</dbReference>
<dbReference type="GO" id="GO:0071555">
    <property type="term" value="P:cell wall organization"/>
    <property type="evidence" value="ECO:0007669"/>
    <property type="project" value="UniProtKB-KW"/>
</dbReference>
<evidence type="ECO:0000256" key="7">
    <source>
        <dbReference type="ARBA" id="ARBA00023136"/>
    </source>
</evidence>
<keyword evidence="9 10" id="KW-0961">Cell wall biogenesis/degradation</keyword>
<dbReference type="PANTHER" id="PTHR21015">
    <property type="entry name" value="UDP-N-ACETYLGLUCOSAMINE--N-ACETYLMURAMYL-(PENTAPEPTIDE) PYROPHOSPHORYL-UNDECAPRENOL N-ACETYLGLUCOSAMINE TRANSFERASE 1"/>
    <property type="match status" value="1"/>
</dbReference>
<keyword evidence="2 10" id="KW-0132">Cell division</keyword>
<dbReference type="EMBL" id="DSMG01000176">
    <property type="protein sequence ID" value="HDX33129.1"/>
    <property type="molecule type" value="Genomic_DNA"/>
</dbReference>
<dbReference type="Pfam" id="PF03033">
    <property type="entry name" value="Glyco_transf_28"/>
    <property type="match status" value="1"/>
</dbReference>
<name>A0A7C1K1A1_9CHLR</name>
<dbReference type="SUPFAM" id="SSF53756">
    <property type="entry name" value="UDP-Glycosyltransferase/glycogen phosphorylase"/>
    <property type="match status" value="2"/>
</dbReference>
<sequence length="461" mass="49565">MAAVRWWHRWSALVCCSASVATALIQRRALSRQEGMRMNVLISGGGTGGHVYPALAVVEQLAPAATTPKPLAAPLSATAEFAAGASRKNASHNLEAPAMEPANPPCNLLWVGSRNGMEKALVERAGIAFQGVHTGQLRTANPLKLVRNLLQMAVGVWESLAIVRRFRPDVCFVTGGYVCGPVVVACWLRRTPVLIYLPDLTPGYAIRLLSKLARRVAVTFPEASHWFGGEVPTGKAVVTGYPVRQELVKAAQHRADARRRLAAALRVSFDEPDGTQMPLLLIWGGSSGARAINRATWGVLPELLSLAQVVHVVGVRDWPLFETWRVEHCLPEAVAHRYHPVAYLHEEMPLALAAADLSVARAGASTLGEFPVARLPSILAPLHSVNQMDNALALVRRGGAVVIEDQELPTKLVPTVAQLLADPARLEAMRNALAQMATPNAAAKIAAEIMQLANSDTGKQQ</sequence>
<comment type="subcellular location">
    <subcellularLocation>
        <location evidence="10">Cell membrane</location>
        <topology evidence="10">Peripheral membrane protein</topology>
        <orientation evidence="10">Cytoplasmic side</orientation>
    </subcellularLocation>
</comment>
<evidence type="ECO:0000256" key="1">
    <source>
        <dbReference type="ARBA" id="ARBA00022475"/>
    </source>
</evidence>
<comment type="similarity">
    <text evidence="10">Belongs to the glycosyltransferase 28 family. MurG subfamily.</text>
</comment>
<dbReference type="GO" id="GO:0005975">
    <property type="term" value="P:carbohydrate metabolic process"/>
    <property type="evidence" value="ECO:0007669"/>
    <property type="project" value="InterPro"/>
</dbReference>
<dbReference type="GO" id="GO:0051301">
    <property type="term" value="P:cell division"/>
    <property type="evidence" value="ECO:0007669"/>
    <property type="project" value="UniProtKB-KW"/>
</dbReference>